<reference evidence="1 2" key="1">
    <citation type="submission" date="2021-03" db="EMBL/GenBank/DDBJ databases">
        <title>Genomic Encyclopedia of Type Strains, Phase IV (KMG-IV): sequencing the most valuable type-strain genomes for metagenomic binning, comparative biology and taxonomic classification.</title>
        <authorList>
            <person name="Goeker M."/>
        </authorList>
    </citation>
    <scope>NUCLEOTIDE SEQUENCE [LARGE SCALE GENOMIC DNA]</scope>
    <source>
        <strain evidence="1 2">DSM 28783</strain>
    </source>
</reference>
<organism evidence="1 2">
    <name type="scientific">Clostridium algifaecis</name>
    <dbReference type="NCBI Taxonomy" id="1472040"/>
    <lineage>
        <taxon>Bacteria</taxon>
        <taxon>Bacillati</taxon>
        <taxon>Bacillota</taxon>
        <taxon>Clostridia</taxon>
        <taxon>Eubacteriales</taxon>
        <taxon>Clostridiaceae</taxon>
        <taxon>Clostridium</taxon>
    </lineage>
</organism>
<evidence type="ECO:0000313" key="1">
    <source>
        <dbReference type="EMBL" id="MBP2031783.1"/>
    </source>
</evidence>
<proteinExistence type="predicted"/>
<dbReference type="Proteomes" id="UP001519307">
    <property type="component" value="Unassembled WGS sequence"/>
</dbReference>
<dbReference type="EMBL" id="JAGGLM010000001">
    <property type="protein sequence ID" value="MBP2031783.1"/>
    <property type="molecule type" value="Genomic_DNA"/>
</dbReference>
<accession>A0ABS4KP15</accession>
<comment type="caution">
    <text evidence="1">The sequence shown here is derived from an EMBL/GenBank/DDBJ whole genome shotgun (WGS) entry which is preliminary data.</text>
</comment>
<keyword evidence="2" id="KW-1185">Reference proteome</keyword>
<name>A0ABS4KP15_9CLOT</name>
<protein>
    <submittedName>
        <fullName evidence="1">Uncharacterized protein</fullName>
    </submittedName>
</protein>
<sequence>MIDNIRSDDQNTRRSLEIKFKRGRGLNDDIEKKIR</sequence>
<gene>
    <name evidence="1" type="ORF">J2Z42_000448</name>
</gene>
<evidence type="ECO:0000313" key="2">
    <source>
        <dbReference type="Proteomes" id="UP001519307"/>
    </source>
</evidence>